<evidence type="ECO:0000256" key="1">
    <source>
        <dbReference type="SAM" id="Phobius"/>
    </source>
</evidence>
<sequence>MPDHECQHHHSDEKKRKKRMKCAAYIAAFAIFQVLVIVVFVMVVMKVRTPKFRIGDDVSVQSLTTAAGNSSSSSAAVTFTAPIRIKNNNFGPYKYNATTIYFTSDDPNTEVGRVQISDSKASFMSTKKLHVNVSVSSATLASNSGVLKIRSKATMEGKAEILWIFKKKKATKMDCVLEFDVSEKTITSVQCK</sequence>
<reference evidence="2 3" key="1">
    <citation type="journal article" date="2023" name="Hortic Res">
        <title>Pangenome of water caltrop reveals structural variations and asymmetric subgenome divergence after allopolyploidization.</title>
        <authorList>
            <person name="Zhang X."/>
            <person name="Chen Y."/>
            <person name="Wang L."/>
            <person name="Yuan Y."/>
            <person name="Fang M."/>
            <person name="Shi L."/>
            <person name="Lu R."/>
            <person name="Comes H.P."/>
            <person name="Ma Y."/>
            <person name="Chen Y."/>
            <person name="Huang G."/>
            <person name="Zhou Y."/>
            <person name="Zheng Z."/>
            <person name="Qiu Y."/>
        </authorList>
    </citation>
    <scope>NUCLEOTIDE SEQUENCE [LARGE SCALE GENOMIC DNA]</scope>
    <source>
        <strain evidence="2">F231</strain>
    </source>
</reference>
<keyword evidence="1" id="KW-0812">Transmembrane</keyword>
<dbReference type="EMBL" id="JAXQNO010000002">
    <property type="protein sequence ID" value="KAK4802044.1"/>
    <property type="molecule type" value="Genomic_DNA"/>
</dbReference>
<feature type="transmembrane region" description="Helical" evidence="1">
    <location>
        <begin position="22"/>
        <end position="45"/>
    </location>
</feature>
<organism evidence="2 3">
    <name type="scientific">Trapa natans</name>
    <name type="common">Water chestnut</name>
    <dbReference type="NCBI Taxonomy" id="22666"/>
    <lineage>
        <taxon>Eukaryota</taxon>
        <taxon>Viridiplantae</taxon>
        <taxon>Streptophyta</taxon>
        <taxon>Embryophyta</taxon>
        <taxon>Tracheophyta</taxon>
        <taxon>Spermatophyta</taxon>
        <taxon>Magnoliopsida</taxon>
        <taxon>eudicotyledons</taxon>
        <taxon>Gunneridae</taxon>
        <taxon>Pentapetalae</taxon>
        <taxon>rosids</taxon>
        <taxon>malvids</taxon>
        <taxon>Myrtales</taxon>
        <taxon>Lythraceae</taxon>
        <taxon>Trapa</taxon>
    </lineage>
</organism>
<dbReference type="AlphaFoldDB" id="A0AAN7MAK2"/>
<protein>
    <recommendedName>
        <fullName evidence="4">Late embryogenesis abundant protein LEA-2 subgroup domain-containing protein</fullName>
    </recommendedName>
</protein>
<keyword evidence="3" id="KW-1185">Reference proteome</keyword>
<dbReference type="Proteomes" id="UP001346149">
    <property type="component" value="Unassembled WGS sequence"/>
</dbReference>
<keyword evidence="1" id="KW-0472">Membrane</keyword>
<dbReference type="InterPro" id="IPR055301">
    <property type="entry name" value="Lea14-like_2"/>
</dbReference>
<accession>A0AAN7MAK2</accession>
<dbReference type="PANTHER" id="PTHR31852">
    <property type="entry name" value="LATE EMBRYOGENESIS ABUNDANT (LEA) HYDROXYPROLINE-RICH GLYCOPROTEIN FAMILY"/>
    <property type="match status" value="1"/>
</dbReference>
<evidence type="ECO:0008006" key="4">
    <source>
        <dbReference type="Google" id="ProtNLM"/>
    </source>
</evidence>
<comment type="caution">
    <text evidence="2">The sequence shown here is derived from an EMBL/GenBank/DDBJ whole genome shotgun (WGS) entry which is preliminary data.</text>
</comment>
<evidence type="ECO:0000313" key="3">
    <source>
        <dbReference type="Proteomes" id="UP001346149"/>
    </source>
</evidence>
<gene>
    <name evidence="2" type="ORF">SAY86_000247</name>
</gene>
<evidence type="ECO:0000313" key="2">
    <source>
        <dbReference type="EMBL" id="KAK4802044.1"/>
    </source>
</evidence>
<name>A0AAN7MAK2_TRANT</name>
<keyword evidence="1" id="KW-1133">Transmembrane helix</keyword>
<proteinExistence type="predicted"/>